<dbReference type="InterPro" id="IPR036397">
    <property type="entry name" value="RNaseH_sf"/>
</dbReference>
<protein>
    <submittedName>
        <fullName evidence="2">Integrase catalytic domain-containing protein</fullName>
    </submittedName>
</protein>
<dbReference type="Pfam" id="PF18701">
    <property type="entry name" value="DUF5641"/>
    <property type="match status" value="1"/>
</dbReference>
<evidence type="ECO:0000313" key="2">
    <source>
        <dbReference type="EMBL" id="KAK5968201.1"/>
    </source>
</evidence>
<evidence type="ECO:0000259" key="1">
    <source>
        <dbReference type="Pfam" id="PF18701"/>
    </source>
</evidence>
<keyword evidence="3" id="KW-1185">Reference proteome</keyword>
<name>A0AAN8EWK6_TRICO</name>
<reference evidence="2 3" key="1">
    <citation type="submission" date="2019-10" db="EMBL/GenBank/DDBJ databases">
        <title>Assembly and Annotation for the nematode Trichostrongylus colubriformis.</title>
        <authorList>
            <person name="Martin J."/>
        </authorList>
    </citation>
    <scope>NUCLEOTIDE SEQUENCE [LARGE SCALE GENOMIC DNA]</scope>
    <source>
        <strain evidence="2">G859</strain>
        <tissue evidence="2">Whole worm</tissue>
    </source>
</reference>
<gene>
    <name evidence="2" type="ORF">GCK32_014922</name>
</gene>
<proteinExistence type="predicted"/>
<comment type="caution">
    <text evidence="2">The sequence shown here is derived from an EMBL/GenBank/DDBJ whole genome shotgun (WGS) entry which is preliminary data.</text>
</comment>
<dbReference type="AlphaFoldDB" id="A0AAN8EWK6"/>
<dbReference type="EMBL" id="WIXE01021644">
    <property type="protein sequence ID" value="KAK5968201.1"/>
    <property type="molecule type" value="Genomic_DNA"/>
</dbReference>
<dbReference type="Proteomes" id="UP001331761">
    <property type="component" value="Unassembled WGS sequence"/>
</dbReference>
<sequence length="218" mass="25416">MAKELSSRVIQWKHIMPYVPWQGVFYERLSESVKYSLYKTFGGSVLTFEELSIVILEIESVINTRPLTLIGNNVDLTQVLLDFIQENVEIILPVLNGEEHDDPLYIPPADLSAIETRNQAVADPETSYKLTETFRHLWQTEYLMSLREKQLSMIETKKGCRKTPREGQLMLICDVIMPRHTWKIGFIENLVMTNKGTVRKVVVRSWFGCQFDVWYGRR</sequence>
<accession>A0AAN8EWK6</accession>
<evidence type="ECO:0000313" key="3">
    <source>
        <dbReference type="Proteomes" id="UP001331761"/>
    </source>
</evidence>
<dbReference type="Gene3D" id="3.30.420.10">
    <property type="entry name" value="Ribonuclease H-like superfamily/Ribonuclease H"/>
    <property type="match status" value="1"/>
</dbReference>
<dbReference type="InterPro" id="IPR040676">
    <property type="entry name" value="DUF5641"/>
</dbReference>
<feature type="domain" description="DUF5641" evidence="1">
    <location>
        <begin position="129"/>
        <end position="205"/>
    </location>
</feature>
<dbReference type="PANTHER" id="PTHR47331">
    <property type="entry name" value="PHD-TYPE DOMAIN-CONTAINING PROTEIN"/>
    <property type="match status" value="1"/>
</dbReference>
<organism evidence="2 3">
    <name type="scientific">Trichostrongylus colubriformis</name>
    <name type="common">Black scour worm</name>
    <dbReference type="NCBI Taxonomy" id="6319"/>
    <lineage>
        <taxon>Eukaryota</taxon>
        <taxon>Metazoa</taxon>
        <taxon>Ecdysozoa</taxon>
        <taxon>Nematoda</taxon>
        <taxon>Chromadorea</taxon>
        <taxon>Rhabditida</taxon>
        <taxon>Rhabditina</taxon>
        <taxon>Rhabditomorpha</taxon>
        <taxon>Strongyloidea</taxon>
        <taxon>Trichostrongylidae</taxon>
        <taxon>Trichostrongylus</taxon>
    </lineage>
</organism>
<dbReference type="GO" id="GO:0003676">
    <property type="term" value="F:nucleic acid binding"/>
    <property type="evidence" value="ECO:0007669"/>
    <property type="project" value="InterPro"/>
</dbReference>